<dbReference type="AlphaFoldDB" id="A0A2P6V547"/>
<dbReference type="InterPro" id="IPR001680">
    <property type="entry name" value="WD40_rpt"/>
</dbReference>
<dbReference type="InterPro" id="IPR027417">
    <property type="entry name" value="P-loop_NTPase"/>
</dbReference>
<protein>
    <recommendedName>
        <fullName evidence="24">Ribosome biogenesis protein WDR12 homolog</fullName>
    </recommendedName>
</protein>
<comment type="similarity">
    <text evidence="4">In the C-terminal section; belongs to the peptidase M41 family.</text>
</comment>
<dbReference type="OrthoDB" id="1413014at2759"/>
<evidence type="ECO:0000259" key="26">
    <source>
        <dbReference type="SMART" id="SM00382"/>
    </source>
</evidence>
<keyword evidence="23 24" id="KW-0539">Nucleus</keyword>
<sequence length="1147" mass="120277">MESPAAAMDTAAQQPGDDVVVTVKFTTRLPAELRVPETPIAVPANLTRYGLSQIINHLLALDPARPFDFLVQGELLRLSLHRHLSAKALSAETTLEIEYVPAVLPPTPKEEHPHEDWVSAVCGLPSGGKRGGGGGQGPVLIASGCYDGIVRLWAGSDGGAGAGCSFAAHKGPVKAVAAANSRGAAGPLLLTAGNDCVARVWRGAAAAAAGGAPPEAAALLKGHTDSIQAAAAAPDGNLAATGGWDNRLLLWRCGDALLAAAEAEEGEEGGGKAAGKRRKVGNGLAAAQHVEAPRGELAGHSQCVSALAWPGAGTLASASWDHSVRLWDVGAAANTETLNHNKAVHCVAAAPGGEGLVAFGGAERALRVWDPRQRNGEGLAVRACSSHTEWISAVAWHPTSAHHVLTASHDCTAKLWDLRAPIPLHTLEGAGDKLLCCTWLDGATVVTGGADCKLRTAAAERPLRVAVRAQRTPEQHQPTLSSAFGSLAAMVGLLSGAATPALAADFAPPPAPTSTLELQQTREFLGDAPLATAPSVSATSADALPEGTQWRYSEFINAVKNGKVERVRFSKDGTQLQLTAVDGRRALVVLPNDPELVDILAKNGVDISVSEGDQQGNYVALLGNLLFPLIAFAGLFLLFRRAGDGSGGGGMGPMGGPMDFGRSKSKFQEIPETGVMFDQVAGCDQAKLELQEVVDFLKNPDKYTKLGAKIPKGALLVGPPGTGKTLLAKAVAGEAGVPFFSCAASEFVELFVGVGASRVRDLFEKAKAKAPCIIFIDEIDAVGRQRGAGMGGGNDEREQTINQLLTEMDGFEGNTGIIVLAATNRPDVLDSALLRPGRFDRQITVDRPDVQGRVSILKVHSRGKTLGKDVDFEKIARRTPGFTGADLANLMNEAAILAARRNLKEISKDEIADALERIIAGPEKKGAVMSEKKKKLVAYHEAGHALVGALMPEYDPVTKISIVPRGAAGGLTFFAPSEERLESGLYSRSYLENQMAVALGGRVAEELIYGPDNVTTGASGDFQQVSRVARMMISQMGFSKKLGQVAWTSGGGQSFVGSQMAQPADCSADTQDAIDAEVKDIVDRAYRRAKDLVQQNISVLHATAELLLEREQIDGEDLQALLVEAQSEQYLKSDEPSVTIPYRAASA</sequence>
<reference evidence="27 28" key="1">
    <citation type="journal article" date="2018" name="Plant J.">
        <title>Genome sequences of Chlorella sorokiniana UTEX 1602 and Micractinium conductrix SAG 241.80: implications to maltose excretion by a green alga.</title>
        <authorList>
            <person name="Arriola M.B."/>
            <person name="Velmurugan N."/>
            <person name="Zhang Y."/>
            <person name="Plunkett M.H."/>
            <person name="Hondzo H."/>
            <person name="Barney B.M."/>
        </authorList>
    </citation>
    <scope>NUCLEOTIDE SEQUENCE [LARGE SCALE GENOMIC DNA]</scope>
    <source>
        <strain evidence="27 28">SAG 241.80</strain>
    </source>
</reference>
<feature type="repeat" description="WD" evidence="25">
    <location>
        <begin position="384"/>
        <end position="426"/>
    </location>
</feature>
<dbReference type="InterPro" id="IPR037219">
    <property type="entry name" value="Peptidase_M41-like"/>
</dbReference>
<keyword evidence="10" id="KW-0934">Plastid</keyword>
<dbReference type="GO" id="GO:0016887">
    <property type="term" value="F:ATP hydrolysis activity"/>
    <property type="evidence" value="ECO:0007669"/>
    <property type="project" value="InterPro"/>
</dbReference>
<dbReference type="CDD" id="cd00200">
    <property type="entry name" value="WD40"/>
    <property type="match status" value="1"/>
</dbReference>
<dbReference type="InterPro" id="IPR003959">
    <property type="entry name" value="ATPase_AAA_core"/>
</dbReference>
<dbReference type="PROSITE" id="PS50082">
    <property type="entry name" value="WD_REPEATS_2"/>
    <property type="match status" value="4"/>
</dbReference>
<evidence type="ECO:0000256" key="13">
    <source>
        <dbReference type="ARBA" id="ARBA00022723"/>
    </source>
</evidence>
<evidence type="ECO:0000256" key="9">
    <source>
        <dbReference type="ARBA" id="ARBA00022574"/>
    </source>
</evidence>
<dbReference type="PROSITE" id="PS00678">
    <property type="entry name" value="WD_REPEATS_1"/>
    <property type="match status" value="2"/>
</dbReference>
<dbReference type="Gene3D" id="2.130.10.10">
    <property type="entry name" value="YVTN repeat-like/Quinoprotein amine dehydrogenase"/>
    <property type="match status" value="1"/>
</dbReference>
<feature type="repeat" description="WD" evidence="25">
    <location>
        <begin position="220"/>
        <end position="251"/>
    </location>
</feature>
<dbReference type="GO" id="GO:0006508">
    <property type="term" value="P:proteolysis"/>
    <property type="evidence" value="ECO:0007669"/>
    <property type="project" value="UniProtKB-KW"/>
</dbReference>
<feature type="repeat" description="WD" evidence="25">
    <location>
        <begin position="337"/>
        <end position="370"/>
    </location>
</feature>
<dbReference type="GO" id="GO:0003729">
    <property type="term" value="F:mRNA binding"/>
    <property type="evidence" value="ECO:0007669"/>
    <property type="project" value="UniProtKB-ARBA"/>
</dbReference>
<comment type="similarity">
    <text evidence="5">In the N-terminal section; belongs to the AAA ATPase family.</text>
</comment>
<dbReference type="GO" id="GO:0005524">
    <property type="term" value="F:ATP binding"/>
    <property type="evidence" value="ECO:0007669"/>
    <property type="project" value="UniProtKB-KW"/>
</dbReference>
<dbReference type="InterPro" id="IPR015943">
    <property type="entry name" value="WD40/YVTN_repeat-like_dom_sf"/>
</dbReference>
<dbReference type="SUPFAM" id="SSF140990">
    <property type="entry name" value="FtsH protease domain-like"/>
    <property type="match status" value="1"/>
</dbReference>
<evidence type="ECO:0000256" key="18">
    <source>
        <dbReference type="ARBA" id="ARBA00022840"/>
    </source>
</evidence>
<dbReference type="EMBL" id="LHPF02000028">
    <property type="protein sequence ID" value="PSC69213.1"/>
    <property type="molecule type" value="Genomic_DNA"/>
</dbReference>
<dbReference type="PROSITE" id="PS00674">
    <property type="entry name" value="AAA"/>
    <property type="match status" value="1"/>
</dbReference>
<dbReference type="FunFam" id="1.10.8.60:FF:000001">
    <property type="entry name" value="ATP-dependent zinc metalloprotease FtsH"/>
    <property type="match status" value="1"/>
</dbReference>
<dbReference type="Pfam" id="PF00004">
    <property type="entry name" value="AAA"/>
    <property type="match status" value="1"/>
</dbReference>
<keyword evidence="17" id="KW-0862">Zinc</keyword>
<dbReference type="PANTHER" id="PTHR23076">
    <property type="entry name" value="METALLOPROTEASE M41 FTSH"/>
    <property type="match status" value="1"/>
</dbReference>
<dbReference type="FunFam" id="1.20.58.760:FF:000001">
    <property type="entry name" value="ATP-dependent zinc metalloprotease FtsH"/>
    <property type="match status" value="1"/>
</dbReference>
<keyword evidence="6 24" id="KW-0690">Ribosome biogenesis</keyword>
<feature type="domain" description="AAA+ ATPase" evidence="26">
    <location>
        <begin position="710"/>
        <end position="849"/>
    </location>
</feature>
<dbReference type="GO" id="GO:0046872">
    <property type="term" value="F:metal ion binding"/>
    <property type="evidence" value="ECO:0007669"/>
    <property type="project" value="UniProtKB-KW"/>
</dbReference>
<dbReference type="FunFam" id="3.40.50.300:FF:000001">
    <property type="entry name" value="ATP-dependent zinc metalloprotease FtsH"/>
    <property type="match status" value="1"/>
</dbReference>
<keyword evidence="12" id="KW-0812">Transmembrane</keyword>
<comment type="subcellular location">
    <subcellularLocation>
        <location evidence="3">Membrane</location>
    </subcellularLocation>
    <subcellularLocation>
        <location evidence="24">Nucleus</location>
        <location evidence="24">Nucleolus</location>
    </subcellularLocation>
    <subcellularLocation>
        <location evidence="24">Nucleus</location>
        <location evidence="24">Nucleoplasm</location>
    </subcellularLocation>
    <subcellularLocation>
        <location evidence="2">Plastid</location>
        <location evidence="2">Chloroplast</location>
    </subcellularLocation>
</comment>
<keyword evidence="18" id="KW-0067">ATP-binding</keyword>
<evidence type="ECO:0000256" key="15">
    <source>
        <dbReference type="ARBA" id="ARBA00022741"/>
    </source>
</evidence>
<dbReference type="GO" id="GO:0000463">
    <property type="term" value="P:maturation of LSU-rRNA from tricistronic rRNA transcript (SSU-rRNA, 5.8S rRNA, LSU-rRNA)"/>
    <property type="evidence" value="ECO:0007669"/>
    <property type="project" value="UniProtKB-UniRule"/>
</dbReference>
<comment type="caution">
    <text evidence="27">The sequence shown here is derived from an EMBL/GenBank/DDBJ whole genome shotgun (WGS) entry which is preliminary data.</text>
</comment>
<keyword evidence="22" id="KW-0472">Membrane</keyword>
<dbReference type="STRING" id="554055.A0A2P6V547"/>
<dbReference type="Gene3D" id="3.40.50.300">
    <property type="entry name" value="P-loop containing nucleotide triphosphate hydrolases"/>
    <property type="match status" value="1"/>
</dbReference>
<dbReference type="SMART" id="SM00320">
    <property type="entry name" value="WD40"/>
    <property type="match status" value="7"/>
</dbReference>
<evidence type="ECO:0000256" key="21">
    <source>
        <dbReference type="ARBA" id="ARBA00023049"/>
    </source>
</evidence>
<keyword evidence="16" id="KW-0378">Hydrolase</keyword>
<dbReference type="InterPro" id="IPR028599">
    <property type="entry name" value="WDR12/Ytm1"/>
</dbReference>
<dbReference type="Pfam" id="PF01434">
    <property type="entry name" value="Peptidase_M41"/>
    <property type="match status" value="1"/>
</dbReference>
<dbReference type="GO" id="GO:0000466">
    <property type="term" value="P:maturation of 5.8S rRNA from tricistronic rRNA transcript (SSU-rRNA, 5.8S rRNA, LSU-rRNA)"/>
    <property type="evidence" value="ECO:0007669"/>
    <property type="project" value="UniProtKB-UniRule"/>
</dbReference>
<dbReference type="InterPro" id="IPR019775">
    <property type="entry name" value="WD40_repeat_CS"/>
</dbReference>
<organism evidence="27 28">
    <name type="scientific">Micractinium conductrix</name>
    <dbReference type="NCBI Taxonomy" id="554055"/>
    <lineage>
        <taxon>Eukaryota</taxon>
        <taxon>Viridiplantae</taxon>
        <taxon>Chlorophyta</taxon>
        <taxon>core chlorophytes</taxon>
        <taxon>Trebouxiophyceae</taxon>
        <taxon>Chlorellales</taxon>
        <taxon>Chlorellaceae</taxon>
        <taxon>Chlorella clade</taxon>
        <taxon>Micractinium</taxon>
    </lineage>
</organism>
<evidence type="ECO:0000256" key="11">
    <source>
        <dbReference type="ARBA" id="ARBA00022670"/>
    </source>
</evidence>
<evidence type="ECO:0000256" key="8">
    <source>
        <dbReference type="ARBA" id="ARBA00022552"/>
    </source>
</evidence>
<gene>
    <name evidence="27" type="ORF">C2E20_7258</name>
</gene>
<dbReference type="Proteomes" id="UP000239649">
    <property type="component" value="Unassembled WGS sequence"/>
</dbReference>
<dbReference type="SMART" id="SM00382">
    <property type="entry name" value="AAA"/>
    <property type="match status" value="1"/>
</dbReference>
<evidence type="ECO:0000256" key="3">
    <source>
        <dbReference type="ARBA" id="ARBA00004370"/>
    </source>
</evidence>
<name>A0A2P6V547_9CHLO</name>
<evidence type="ECO:0000256" key="23">
    <source>
        <dbReference type="ARBA" id="ARBA00023242"/>
    </source>
</evidence>
<dbReference type="GO" id="GO:0009535">
    <property type="term" value="C:chloroplast thylakoid membrane"/>
    <property type="evidence" value="ECO:0007669"/>
    <property type="project" value="TreeGrafter"/>
</dbReference>
<dbReference type="Pfam" id="PF08154">
    <property type="entry name" value="NLE"/>
    <property type="match status" value="1"/>
</dbReference>
<evidence type="ECO:0000256" key="7">
    <source>
        <dbReference type="ARBA" id="ARBA00022528"/>
    </source>
</evidence>
<evidence type="ECO:0000256" key="1">
    <source>
        <dbReference type="ARBA" id="ARBA00001947"/>
    </source>
</evidence>
<keyword evidence="9 25" id="KW-0853">WD repeat</keyword>
<dbReference type="InterPro" id="IPR041569">
    <property type="entry name" value="AAA_lid_3"/>
</dbReference>
<dbReference type="FunFam" id="3.30.720.210:FF:000003">
    <property type="entry name" value="ATP-dependent zinc metalloprotease FTSH, chloroplastic"/>
    <property type="match status" value="1"/>
</dbReference>
<keyword evidence="8 24" id="KW-0698">rRNA processing</keyword>
<dbReference type="NCBIfam" id="TIGR01241">
    <property type="entry name" value="FtsH_fam"/>
    <property type="match status" value="1"/>
</dbReference>
<comment type="function">
    <text evidence="24">Required for maturation of ribosomal RNAs and formation of the large ribosomal subunit.</text>
</comment>
<dbReference type="GO" id="GO:0004222">
    <property type="term" value="F:metalloendopeptidase activity"/>
    <property type="evidence" value="ECO:0007669"/>
    <property type="project" value="InterPro"/>
</dbReference>
<dbReference type="Pfam" id="PF00400">
    <property type="entry name" value="WD40"/>
    <property type="match status" value="4"/>
</dbReference>
<feature type="repeat" description="WD" evidence="25">
    <location>
        <begin position="297"/>
        <end position="337"/>
    </location>
</feature>
<evidence type="ECO:0000256" key="24">
    <source>
        <dbReference type="HAMAP-Rule" id="MF_03029"/>
    </source>
</evidence>
<evidence type="ECO:0000256" key="17">
    <source>
        <dbReference type="ARBA" id="ARBA00022833"/>
    </source>
</evidence>
<evidence type="ECO:0000313" key="28">
    <source>
        <dbReference type="Proteomes" id="UP000239649"/>
    </source>
</evidence>
<keyword evidence="13" id="KW-0479">Metal-binding</keyword>
<proteinExistence type="inferred from homology"/>
<evidence type="ECO:0000256" key="10">
    <source>
        <dbReference type="ARBA" id="ARBA00022640"/>
    </source>
</evidence>
<dbReference type="GO" id="GO:0010304">
    <property type="term" value="P:PSII associated light-harvesting complex II catabolic process"/>
    <property type="evidence" value="ECO:0007669"/>
    <property type="project" value="UniProtKB-ARBA"/>
</dbReference>
<evidence type="ECO:0000313" key="27">
    <source>
        <dbReference type="EMBL" id="PSC69213.1"/>
    </source>
</evidence>
<dbReference type="InterPro" id="IPR000642">
    <property type="entry name" value="Peptidase_M41"/>
</dbReference>
<evidence type="ECO:0000256" key="4">
    <source>
        <dbReference type="ARBA" id="ARBA00010044"/>
    </source>
</evidence>
<dbReference type="InterPro" id="IPR005936">
    <property type="entry name" value="FtsH"/>
</dbReference>
<dbReference type="InterPro" id="IPR003960">
    <property type="entry name" value="ATPase_AAA_CS"/>
</dbReference>
<dbReference type="InterPro" id="IPR012972">
    <property type="entry name" value="NLE"/>
</dbReference>
<keyword evidence="19" id="KW-0809">Transit peptide</keyword>
<dbReference type="Gene3D" id="3.30.720.210">
    <property type="match status" value="1"/>
</dbReference>
<evidence type="ECO:0000256" key="5">
    <source>
        <dbReference type="ARBA" id="ARBA00010550"/>
    </source>
</evidence>
<evidence type="ECO:0000256" key="6">
    <source>
        <dbReference type="ARBA" id="ARBA00022517"/>
    </source>
</evidence>
<accession>A0A2P6V547</accession>
<keyword evidence="14" id="KW-0677">Repeat</keyword>
<keyword evidence="7" id="KW-0150">Chloroplast</keyword>
<dbReference type="GO" id="GO:0030687">
    <property type="term" value="C:preribosome, large subunit precursor"/>
    <property type="evidence" value="ECO:0007669"/>
    <property type="project" value="UniProtKB-UniRule"/>
</dbReference>
<keyword evidence="11" id="KW-0645">Protease</keyword>
<dbReference type="InterPro" id="IPR003593">
    <property type="entry name" value="AAA+_ATPase"/>
</dbReference>
<keyword evidence="28" id="KW-1185">Reference proteome</keyword>
<dbReference type="GO" id="GO:0019684">
    <property type="term" value="P:photosynthesis, light reaction"/>
    <property type="evidence" value="ECO:0007669"/>
    <property type="project" value="UniProtKB-ARBA"/>
</dbReference>
<evidence type="ECO:0000256" key="2">
    <source>
        <dbReference type="ARBA" id="ARBA00004229"/>
    </source>
</evidence>
<evidence type="ECO:0000256" key="16">
    <source>
        <dbReference type="ARBA" id="ARBA00022801"/>
    </source>
</evidence>
<keyword evidence="15" id="KW-0547">Nucleotide-binding</keyword>
<evidence type="ECO:0000256" key="20">
    <source>
        <dbReference type="ARBA" id="ARBA00022989"/>
    </source>
</evidence>
<dbReference type="GO" id="GO:0004176">
    <property type="term" value="F:ATP-dependent peptidase activity"/>
    <property type="evidence" value="ECO:0007669"/>
    <property type="project" value="InterPro"/>
</dbReference>
<dbReference type="GO" id="GO:0005730">
    <property type="term" value="C:nucleolus"/>
    <property type="evidence" value="ECO:0007669"/>
    <property type="project" value="UniProtKB-SubCell"/>
</dbReference>
<dbReference type="Gene3D" id="1.10.8.60">
    <property type="match status" value="1"/>
</dbReference>
<comment type="similarity">
    <text evidence="24">Belongs to the WD repeat WDR12/YTM1 family.</text>
</comment>
<dbReference type="HAMAP" id="MF_03029">
    <property type="entry name" value="WDR12"/>
    <property type="match status" value="1"/>
</dbReference>
<dbReference type="CDD" id="cd19501">
    <property type="entry name" value="RecA-like_FtsH"/>
    <property type="match status" value="1"/>
</dbReference>
<evidence type="ECO:0000256" key="12">
    <source>
        <dbReference type="ARBA" id="ARBA00022692"/>
    </source>
</evidence>
<dbReference type="InterPro" id="IPR036322">
    <property type="entry name" value="WD40_repeat_dom_sf"/>
</dbReference>
<dbReference type="HAMAP" id="MF_01458">
    <property type="entry name" value="FtsH"/>
    <property type="match status" value="1"/>
</dbReference>
<evidence type="ECO:0000256" key="22">
    <source>
        <dbReference type="ARBA" id="ARBA00023136"/>
    </source>
</evidence>
<dbReference type="PANTHER" id="PTHR23076:SF113">
    <property type="entry name" value="ATP-DEPENDENT ZINC METALLOPROTEASE FTSH 1, CHLOROPLASTIC-RELATED"/>
    <property type="match status" value="1"/>
</dbReference>
<dbReference type="SUPFAM" id="SSF50978">
    <property type="entry name" value="WD40 repeat-like"/>
    <property type="match status" value="1"/>
</dbReference>
<keyword evidence="20" id="KW-1133">Transmembrane helix</keyword>
<comment type="cofactor">
    <cofactor evidence="1">
        <name>Zn(2+)</name>
        <dbReference type="ChEBI" id="CHEBI:29105"/>
    </cofactor>
</comment>
<keyword evidence="21 27" id="KW-0482">Metalloprotease</keyword>
<dbReference type="Pfam" id="PF17862">
    <property type="entry name" value="AAA_lid_3"/>
    <property type="match status" value="1"/>
</dbReference>
<dbReference type="Gene3D" id="1.20.58.760">
    <property type="entry name" value="Peptidase M41"/>
    <property type="match status" value="1"/>
</dbReference>
<evidence type="ECO:0000256" key="25">
    <source>
        <dbReference type="PROSITE-ProRule" id="PRU00221"/>
    </source>
</evidence>
<evidence type="ECO:0000256" key="19">
    <source>
        <dbReference type="ARBA" id="ARBA00022946"/>
    </source>
</evidence>
<dbReference type="GO" id="GO:0005654">
    <property type="term" value="C:nucleoplasm"/>
    <property type="evidence" value="ECO:0007669"/>
    <property type="project" value="UniProtKB-SubCell"/>
</dbReference>
<dbReference type="SUPFAM" id="SSF52540">
    <property type="entry name" value="P-loop containing nucleoside triphosphate hydrolases"/>
    <property type="match status" value="1"/>
</dbReference>
<dbReference type="PROSITE" id="PS50294">
    <property type="entry name" value="WD_REPEATS_REGION"/>
    <property type="match status" value="3"/>
</dbReference>
<evidence type="ECO:0000256" key="14">
    <source>
        <dbReference type="ARBA" id="ARBA00022737"/>
    </source>
</evidence>
<dbReference type="GO" id="GO:0043021">
    <property type="term" value="F:ribonucleoprotein complex binding"/>
    <property type="evidence" value="ECO:0007669"/>
    <property type="project" value="UniProtKB-UniRule"/>
</dbReference>